<dbReference type="Pfam" id="PF00483">
    <property type="entry name" value="NTP_transferase"/>
    <property type="match status" value="1"/>
</dbReference>
<reference evidence="4" key="1">
    <citation type="submission" date="2022-04" db="EMBL/GenBank/DDBJ databases">
        <authorList>
            <person name="Criscuolo A."/>
        </authorList>
    </citation>
    <scope>NUCLEOTIDE SEQUENCE</scope>
    <source>
        <strain evidence="4">CIP111895</strain>
    </source>
</reference>
<evidence type="ECO:0000313" key="5">
    <source>
        <dbReference type="Proteomes" id="UP000838308"/>
    </source>
</evidence>
<accession>A0ABM9EPI1</accession>
<dbReference type="Proteomes" id="UP000838308">
    <property type="component" value="Unassembled WGS sequence"/>
</dbReference>
<dbReference type="Gene3D" id="3.90.550.10">
    <property type="entry name" value="Spore Coat Polysaccharide Biosynthesis Protein SpsA, Chain A"/>
    <property type="match status" value="1"/>
</dbReference>
<dbReference type="RefSeq" id="WP_248734860.1">
    <property type="nucleotide sequence ID" value="NZ_CALBWS010000008.1"/>
</dbReference>
<dbReference type="EC" id="2.7.7.-" evidence="4"/>
<dbReference type="GO" id="GO:0016779">
    <property type="term" value="F:nucleotidyltransferase activity"/>
    <property type="evidence" value="ECO:0007669"/>
    <property type="project" value="UniProtKB-KW"/>
</dbReference>
<keyword evidence="5" id="KW-1185">Reference proteome</keyword>
<dbReference type="SUPFAM" id="SSF53448">
    <property type="entry name" value="Nucleotide-diphospho-sugar transferases"/>
    <property type="match status" value="1"/>
</dbReference>
<proteinExistence type="predicted"/>
<evidence type="ECO:0000256" key="2">
    <source>
        <dbReference type="ARBA" id="ARBA00022695"/>
    </source>
</evidence>
<dbReference type="PANTHER" id="PTHR43584:SF5">
    <property type="entry name" value="PROTEIN LICC"/>
    <property type="match status" value="1"/>
</dbReference>
<keyword evidence="1 4" id="KW-0808">Transferase</keyword>
<evidence type="ECO:0000313" key="4">
    <source>
        <dbReference type="EMBL" id="CAH2714538.1"/>
    </source>
</evidence>
<protein>
    <submittedName>
        <fullName evidence="4">CTP:phosphoglutamine cytidylyltransferase</fullName>
        <ecNumber evidence="4">2.7.7.-</ecNumber>
    </submittedName>
</protein>
<dbReference type="InterPro" id="IPR029044">
    <property type="entry name" value="Nucleotide-diphossugar_trans"/>
</dbReference>
<dbReference type="CDD" id="cd02523">
    <property type="entry name" value="PC_cytidylyltransferase"/>
    <property type="match status" value="1"/>
</dbReference>
<evidence type="ECO:0000259" key="3">
    <source>
        <dbReference type="Pfam" id="PF00483"/>
    </source>
</evidence>
<keyword evidence="2 4" id="KW-0548">Nucleotidyltransferase</keyword>
<dbReference type="InterPro" id="IPR017189">
    <property type="entry name" value="CTP-phospocholine_CTT"/>
</dbReference>
<comment type="caution">
    <text evidence="4">The sequence shown here is derived from an EMBL/GenBank/DDBJ whole genome shotgun (WGS) entry which is preliminary data.</text>
</comment>
<feature type="domain" description="Nucleotidyl transferase" evidence="3">
    <location>
        <begin position="2"/>
        <end position="109"/>
    </location>
</feature>
<gene>
    <name evidence="4" type="ORF">BACCIP111895_01710</name>
</gene>
<evidence type="ECO:0000256" key="1">
    <source>
        <dbReference type="ARBA" id="ARBA00022679"/>
    </source>
</evidence>
<sequence>MKAIILAAGMGTRLRPLTNDTPKSLVKVAGEPMIERQIKFLKEKGIHEIIVVTGYLHEKFDYLKEAYGVTLIHNNKYNIYNNIYTMYLVKDYLQDAYVTEADVFMTHNFFKTDMEFSTYFAGFKQNFKQEWILKFDMDDRIHEIVIDDGSDYIIAGVSYWTQQDGLLIKEKLEEVISNGHYEDLYWDNIVQANLSKMNVKISKINSDDWFEIDSLADLEHADNYLLSKTK</sequence>
<dbReference type="PIRSF" id="PIRSF037382">
    <property type="entry name" value="CCT_LicC"/>
    <property type="match status" value="1"/>
</dbReference>
<name>A0ABM9EPI1_9BACI</name>
<dbReference type="PANTHER" id="PTHR43584">
    <property type="entry name" value="NUCLEOTIDYL TRANSFERASE"/>
    <property type="match status" value="1"/>
</dbReference>
<organism evidence="4 5">
    <name type="scientific">Neobacillus rhizosphaerae</name>
    <dbReference type="NCBI Taxonomy" id="2880965"/>
    <lineage>
        <taxon>Bacteria</taxon>
        <taxon>Bacillati</taxon>
        <taxon>Bacillota</taxon>
        <taxon>Bacilli</taxon>
        <taxon>Bacillales</taxon>
        <taxon>Bacillaceae</taxon>
        <taxon>Neobacillus</taxon>
    </lineage>
</organism>
<dbReference type="EMBL" id="CALBWS010000008">
    <property type="protein sequence ID" value="CAH2714538.1"/>
    <property type="molecule type" value="Genomic_DNA"/>
</dbReference>
<dbReference type="InterPro" id="IPR050065">
    <property type="entry name" value="GlmU-like"/>
</dbReference>
<dbReference type="InterPro" id="IPR005835">
    <property type="entry name" value="NTP_transferase_dom"/>
</dbReference>